<sequence precursor="true">MSQSRFAVLCGALALVFALAASASADPPSNTPPGSTVAAVDAGHILRRVNRKLLGIDVDYLLDADVNRRPGARKLAHAILDLGAGTLRYPGGEKSDGMLWAAPPAFRRPRPTLARLGPDEWPSNDARVYDLHGNRYVRKPLDFDAFIRLCRQTGAEPVVVVAYDSMYRPGGPGETVPDRATLLKNAVSWVRYANIERRYGVKYWEIGNESYFYVYNGGAKAADYAQDLPVFAAAMKGVDPTIKIGANGPSGADDVGSLDNVNGITTPWWRAVFGLAADSIDFVSVHEYPCYAWYGYDYYRDSPVRMLGVSEIDKAARRYGPPGLADRLRYLLTETNSADWYAHPQNLGWKHENTLGHALVLFDMLAQAISDPRVVTAQIWTTRWLNNDTAPELWDALDSRNRPLPTGLALKLLARNLGTALVGATDGDKVRVVAARNDRTRQLTVFLINKDTSRDLVLHLNGGRPGRNAARQVWSGSGPDDKRPVLRAEAPVAIAKGQARLTLPPVSLTVLTVPFRPDDIGKLRAQRTRWRRTAPSARSRGAAPGPGRRGSASPAPLRRGA</sequence>
<gene>
    <name evidence="4" type="ORF">DesfrDRAFT_4010</name>
</gene>
<dbReference type="PANTHER" id="PTHR43576">
    <property type="entry name" value="ALPHA-L-ARABINOFURANOSIDASE C-RELATED"/>
    <property type="match status" value="1"/>
</dbReference>
<dbReference type="eggNOG" id="COG3534">
    <property type="taxonomic scope" value="Bacteria"/>
</dbReference>
<reference evidence="4 5" key="1">
    <citation type="submission" date="2010-08" db="EMBL/GenBank/DDBJ databases">
        <title>The draft genome of Desulfovibrio fructosovorans JJ.</title>
        <authorList>
            <consortium name="US DOE Joint Genome Institute (JGI-PGF)"/>
            <person name="Lucas S."/>
            <person name="Copeland A."/>
            <person name="Lapidus A."/>
            <person name="Cheng J.-F."/>
            <person name="Bruce D."/>
            <person name="Goodwin L."/>
            <person name="Pitluck S."/>
            <person name="Land M.L."/>
            <person name="Hauser L."/>
            <person name="Chang Y.-J."/>
            <person name="Jeffries C."/>
            <person name="Wall J.D."/>
            <person name="Stahl D.A."/>
            <person name="Arkin A.P."/>
            <person name="Dehal P."/>
            <person name="Stolyar S.M."/>
            <person name="Hazen T.C."/>
            <person name="Woyke T.J."/>
        </authorList>
    </citation>
    <scope>NUCLEOTIDE SEQUENCE [LARGE SCALE GENOMIC DNA]</scope>
    <source>
        <strain evidence="4 5">JJ</strain>
    </source>
</reference>
<dbReference type="InterPro" id="IPR017853">
    <property type="entry name" value="GH"/>
</dbReference>
<evidence type="ECO:0000259" key="3">
    <source>
        <dbReference type="Pfam" id="PF22848"/>
    </source>
</evidence>
<organism evidence="4 5">
    <name type="scientific">Solidesulfovibrio fructosivorans JJ]</name>
    <dbReference type="NCBI Taxonomy" id="596151"/>
    <lineage>
        <taxon>Bacteria</taxon>
        <taxon>Pseudomonadati</taxon>
        <taxon>Thermodesulfobacteriota</taxon>
        <taxon>Desulfovibrionia</taxon>
        <taxon>Desulfovibrionales</taxon>
        <taxon>Desulfovibrionaceae</taxon>
        <taxon>Solidesulfovibrio</taxon>
    </lineage>
</organism>
<keyword evidence="5" id="KW-1185">Reference proteome</keyword>
<keyword evidence="2" id="KW-0732">Signal</keyword>
<dbReference type="GO" id="GO:0000272">
    <property type="term" value="P:polysaccharide catabolic process"/>
    <property type="evidence" value="ECO:0007669"/>
    <property type="project" value="TreeGrafter"/>
</dbReference>
<dbReference type="Gene3D" id="2.60.40.1180">
    <property type="entry name" value="Golgi alpha-mannosidase II"/>
    <property type="match status" value="1"/>
</dbReference>
<evidence type="ECO:0000313" key="5">
    <source>
        <dbReference type="Proteomes" id="UP000006250"/>
    </source>
</evidence>
<dbReference type="STRING" id="596151.DesfrDRAFT_4010"/>
<name>E1K2B0_SOLFR</name>
<protein>
    <recommendedName>
        <fullName evidence="3">Alpha-L-arabinofuranosidase 1 catalytic domain-containing protein</fullName>
    </recommendedName>
</protein>
<dbReference type="InterPro" id="IPR055235">
    <property type="entry name" value="ASD1_cat"/>
</dbReference>
<feature type="region of interest" description="Disordered" evidence="1">
    <location>
        <begin position="524"/>
        <end position="561"/>
    </location>
</feature>
<feature type="domain" description="Alpha-L-arabinofuranosidase 1 catalytic" evidence="3">
    <location>
        <begin position="80"/>
        <end position="253"/>
    </location>
</feature>
<feature type="compositionally biased region" description="Low complexity" evidence="1">
    <location>
        <begin position="534"/>
        <end position="561"/>
    </location>
</feature>
<dbReference type="Proteomes" id="UP000006250">
    <property type="component" value="Unassembled WGS sequence"/>
</dbReference>
<accession>E1K2B0</accession>
<evidence type="ECO:0000256" key="2">
    <source>
        <dbReference type="SAM" id="SignalP"/>
    </source>
</evidence>
<proteinExistence type="predicted"/>
<dbReference type="EMBL" id="AECZ01000053">
    <property type="protein sequence ID" value="EFL49265.1"/>
    <property type="molecule type" value="Genomic_DNA"/>
</dbReference>
<feature type="signal peptide" evidence="2">
    <location>
        <begin position="1"/>
        <end position="25"/>
    </location>
</feature>
<dbReference type="PANTHER" id="PTHR43576:SF3">
    <property type="entry name" value="ALPHA-L-ARABINOFURANOSIDASE C"/>
    <property type="match status" value="1"/>
</dbReference>
<dbReference type="InterPro" id="IPR013780">
    <property type="entry name" value="Glyco_hydro_b"/>
</dbReference>
<evidence type="ECO:0000256" key="1">
    <source>
        <dbReference type="SAM" id="MobiDB-lite"/>
    </source>
</evidence>
<dbReference type="SUPFAM" id="SSF51445">
    <property type="entry name" value="(Trans)glycosidases"/>
    <property type="match status" value="1"/>
</dbReference>
<comment type="caution">
    <text evidence="4">The sequence shown here is derived from an EMBL/GenBank/DDBJ whole genome shotgun (WGS) entry which is preliminary data.</text>
</comment>
<dbReference type="AlphaFoldDB" id="E1K2B0"/>
<dbReference type="Gene3D" id="3.20.20.80">
    <property type="entry name" value="Glycosidases"/>
    <property type="match status" value="1"/>
</dbReference>
<feature type="chain" id="PRO_5003148124" description="Alpha-L-arabinofuranosidase 1 catalytic domain-containing protein" evidence="2">
    <location>
        <begin position="26"/>
        <end position="561"/>
    </location>
</feature>
<dbReference type="RefSeq" id="WP_005996963.1">
    <property type="nucleotide sequence ID" value="NZ_AECZ01000053.1"/>
</dbReference>
<dbReference type="Pfam" id="PF22848">
    <property type="entry name" value="ASD1_dom"/>
    <property type="match status" value="1"/>
</dbReference>
<evidence type="ECO:0000313" key="4">
    <source>
        <dbReference type="EMBL" id="EFL49265.1"/>
    </source>
</evidence>